<name>A0A4R8BZD9_9ACTN</name>
<feature type="transmembrane region" description="Helical" evidence="1">
    <location>
        <begin position="16"/>
        <end position="34"/>
    </location>
</feature>
<feature type="transmembrane region" description="Helical" evidence="1">
    <location>
        <begin position="87"/>
        <end position="108"/>
    </location>
</feature>
<comment type="caution">
    <text evidence="2">The sequence shown here is derived from an EMBL/GenBank/DDBJ whole genome shotgun (WGS) entry which is preliminary data.</text>
</comment>
<proteinExistence type="predicted"/>
<feature type="transmembrane region" description="Helical" evidence="1">
    <location>
        <begin position="54"/>
        <end position="75"/>
    </location>
</feature>
<gene>
    <name evidence="2" type="ORF">EV653_6638</name>
</gene>
<keyword evidence="1" id="KW-0812">Transmembrane</keyword>
<organism evidence="2 3">
    <name type="scientific">Kribbella pratensis</name>
    <dbReference type="NCBI Taxonomy" id="2512112"/>
    <lineage>
        <taxon>Bacteria</taxon>
        <taxon>Bacillati</taxon>
        <taxon>Actinomycetota</taxon>
        <taxon>Actinomycetes</taxon>
        <taxon>Propionibacteriales</taxon>
        <taxon>Kribbellaceae</taxon>
        <taxon>Kribbella</taxon>
    </lineage>
</organism>
<keyword evidence="1" id="KW-1133">Transmembrane helix</keyword>
<evidence type="ECO:0000313" key="3">
    <source>
        <dbReference type="Proteomes" id="UP000295146"/>
    </source>
</evidence>
<dbReference type="Proteomes" id="UP000295146">
    <property type="component" value="Unassembled WGS sequence"/>
</dbReference>
<sequence length="120" mass="12810">MGEEAEGRPARRHQGVVFGLIVAGVLMSLTSANAETELSRRRHAACDGTLPLPTGAFVLSFTGVAVGAVALFLLLRWFGRSRQTIVLILFWTAVAAVVSEVFTLVTVLQQSRPITSLCVG</sequence>
<reference evidence="2 3" key="1">
    <citation type="submission" date="2019-03" db="EMBL/GenBank/DDBJ databases">
        <title>Genomic Encyclopedia of Type Strains, Phase III (KMG-III): the genomes of soil and plant-associated and newly described type strains.</title>
        <authorList>
            <person name="Whitman W."/>
        </authorList>
    </citation>
    <scope>NUCLEOTIDE SEQUENCE [LARGE SCALE GENOMIC DNA]</scope>
    <source>
        <strain evidence="2 3">VKM Ac-2573</strain>
    </source>
</reference>
<dbReference type="OrthoDB" id="3827187at2"/>
<dbReference type="AlphaFoldDB" id="A0A4R8BZD9"/>
<protein>
    <submittedName>
        <fullName evidence="2">Uncharacterized protein</fullName>
    </submittedName>
</protein>
<keyword evidence="3" id="KW-1185">Reference proteome</keyword>
<dbReference type="EMBL" id="SODP01000003">
    <property type="protein sequence ID" value="TDW66607.1"/>
    <property type="molecule type" value="Genomic_DNA"/>
</dbReference>
<dbReference type="RefSeq" id="WP_134108685.1">
    <property type="nucleotide sequence ID" value="NZ_SODP01000003.1"/>
</dbReference>
<keyword evidence="1" id="KW-0472">Membrane</keyword>
<evidence type="ECO:0000313" key="2">
    <source>
        <dbReference type="EMBL" id="TDW66607.1"/>
    </source>
</evidence>
<evidence type="ECO:0000256" key="1">
    <source>
        <dbReference type="SAM" id="Phobius"/>
    </source>
</evidence>
<accession>A0A4R8BZD9</accession>